<evidence type="ECO:0000256" key="1">
    <source>
        <dbReference type="ARBA" id="ARBA00023015"/>
    </source>
</evidence>
<dbReference type="SMART" id="SM00342">
    <property type="entry name" value="HTH_ARAC"/>
    <property type="match status" value="1"/>
</dbReference>
<evidence type="ECO:0000256" key="2">
    <source>
        <dbReference type="ARBA" id="ARBA00023125"/>
    </source>
</evidence>
<dbReference type="InterPro" id="IPR050204">
    <property type="entry name" value="AraC_XylS_family_regulators"/>
</dbReference>
<dbReference type="InterPro" id="IPR018062">
    <property type="entry name" value="HTH_AraC-typ_CS"/>
</dbReference>
<proteinExistence type="predicted"/>
<accession>A0AAW5R1U3</accession>
<dbReference type="PROSITE" id="PS01124">
    <property type="entry name" value="HTH_ARAC_FAMILY_2"/>
    <property type="match status" value="1"/>
</dbReference>
<dbReference type="Pfam" id="PF12833">
    <property type="entry name" value="HTH_18"/>
    <property type="match status" value="1"/>
</dbReference>
<dbReference type="SUPFAM" id="SSF46689">
    <property type="entry name" value="Homeodomain-like"/>
    <property type="match status" value="2"/>
</dbReference>
<feature type="domain" description="HTH araC/xylS-type" evidence="4">
    <location>
        <begin position="215"/>
        <end position="315"/>
    </location>
</feature>
<evidence type="ECO:0000313" key="5">
    <source>
        <dbReference type="EMBL" id="MCT8973794.1"/>
    </source>
</evidence>
<keyword evidence="6" id="KW-1185">Reference proteome</keyword>
<protein>
    <submittedName>
        <fullName evidence="5">Helix-turn-helix domain-containing protein</fullName>
    </submittedName>
</protein>
<dbReference type="PROSITE" id="PS00041">
    <property type="entry name" value="HTH_ARAC_FAMILY_1"/>
    <property type="match status" value="1"/>
</dbReference>
<comment type="caution">
    <text evidence="5">The sequence shown here is derived from an EMBL/GenBank/DDBJ whole genome shotgun (WGS) entry which is preliminary data.</text>
</comment>
<evidence type="ECO:0000259" key="4">
    <source>
        <dbReference type="PROSITE" id="PS01124"/>
    </source>
</evidence>
<dbReference type="InterPro" id="IPR009057">
    <property type="entry name" value="Homeodomain-like_sf"/>
</dbReference>
<dbReference type="Gene3D" id="1.10.10.60">
    <property type="entry name" value="Homeodomain-like"/>
    <property type="match status" value="1"/>
</dbReference>
<dbReference type="AlphaFoldDB" id="A0AAW5R1U3"/>
<dbReference type="GO" id="GO:0043565">
    <property type="term" value="F:sequence-specific DNA binding"/>
    <property type="evidence" value="ECO:0007669"/>
    <property type="project" value="InterPro"/>
</dbReference>
<keyword evidence="1" id="KW-0805">Transcription regulation</keyword>
<name>A0AAW5R1U3_9HYPH</name>
<dbReference type="PANTHER" id="PTHR46796:SF12">
    <property type="entry name" value="HTH-TYPE DNA-BINDING TRANSCRIPTIONAL ACTIVATOR EUTR"/>
    <property type="match status" value="1"/>
</dbReference>
<reference evidence="5 6" key="1">
    <citation type="submission" date="2022-04" db="EMBL/GenBank/DDBJ databases">
        <authorList>
            <person name="Ye Y.-Q."/>
            <person name="Du Z.-J."/>
        </authorList>
    </citation>
    <scope>NUCLEOTIDE SEQUENCE [LARGE SCALE GENOMIC DNA]</scope>
    <source>
        <strain evidence="5 6">A6E488</strain>
    </source>
</reference>
<evidence type="ECO:0000313" key="6">
    <source>
        <dbReference type="Proteomes" id="UP001320898"/>
    </source>
</evidence>
<sequence>MRLITRDCSDRSARPDWQPPRLFSHVERFDFTNRREHLIVRSVPVGPRGFRVVEITSSGHQSMTMEFTRTVIVFPMTGKLECTVGHKTIRAARGDAVMFGPIRRKTTVHPDETGTYRSLSIISPAAEDGRSDGRRTNSALAAGEWKLRRDPEALGPIMAFLDYMFTDLASASSVLASNRVLAAAEILISGYFDQLLQGQVGGAANGAALSRKQVSTARAYMVAHYADPISVSDIAKACDVSVRNLQATFKSVVGLSPRQVLTAIRLERARHALERATGGASVADAALGAGFCHLGRFSKTYRATYGELPSETLRKSR</sequence>
<evidence type="ECO:0000256" key="3">
    <source>
        <dbReference type="ARBA" id="ARBA00023163"/>
    </source>
</evidence>
<dbReference type="EMBL" id="JALIDZ010000008">
    <property type="protein sequence ID" value="MCT8973794.1"/>
    <property type="molecule type" value="Genomic_DNA"/>
</dbReference>
<dbReference type="GO" id="GO:0003700">
    <property type="term" value="F:DNA-binding transcription factor activity"/>
    <property type="evidence" value="ECO:0007669"/>
    <property type="project" value="InterPro"/>
</dbReference>
<dbReference type="Proteomes" id="UP001320898">
    <property type="component" value="Unassembled WGS sequence"/>
</dbReference>
<keyword evidence="3" id="KW-0804">Transcription</keyword>
<organism evidence="5 6">
    <name type="scientific">Microbaculum marinisediminis</name>
    <dbReference type="NCBI Taxonomy" id="2931392"/>
    <lineage>
        <taxon>Bacteria</taxon>
        <taxon>Pseudomonadati</taxon>
        <taxon>Pseudomonadota</taxon>
        <taxon>Alphaproteobacteria</taxon>
        <taxon>Hyphomicrobiales</taxon>
        <taxon>Tepidamorphaceae</taxon>
        <taxon>Microbaculum</taxon>
    </lineage>
</organism>
<dbReference type="PANTHER" id="PTHR46796">
    <property type="entry name" value="HTH-TYPE TRANSCRIPTIONAL ACTIVATOR RHAS-RELATED"/>
    <property type="match status" value="1"/>
</dbReference>
<dbReference type="RefSeq" id="WP_261617370.1">
    <property type="nucleotide sequence ID" value="NZ_JALIDZ010000008.1"/>
</dbReference>
<gene>
    <name evidence="5" type="ORF">MUB46_18160</name>
</gene>
<keyword evidence="2" id="KW-0238">DNA-binding</keyword>
<dbReference type="InterPro" id="IPR018060">
    <property type="entry name" value="HTH_AraC"/>
</dbReference>